<proteinExistence type="predicted"/>
<organism evidence="1 2">
    <name type="scientific">Sphingomonas kyungheensis</name>
    <dbReference type="NCBI Taxonomy" id="1069987"/>
    <lineage>
        <taxon>Bacteria</taxon>
        <taxon>Pseudomonadati</taxon>
        <taxon>Pseudomonadota</taxon>
        <taxon>Alphaproteobacteria</taxon>
        <taxon>Sphingomonadales</taxon>
        <taxon>Sphingomonadaceae</taxon>
        <taxon>Sphingomonas</taxon>
    </lineage>
</organism>
<sequence>MLEKRLGSKPEIALIGKNITVKGELKLLPVANMLAGQPRSLNRYQHTVFVRDASQIVIQ</sequence>
<name>A0ABU8H7P8_9SPHN</name>
<accession>A0ABU8H7P8</accession>
<dbReference type="Proteomes" id="UP001367771">
    <property type="component" value="Unassembled WGS sequence"/>
</dbReference>
<dbReference type="EMBL" id="JBBBDM010000018">
    <property type="protein sequence ID" value="MEI5688994.1"/>
    <property type="molecule type" value="Genomic_DNA"/>
</dbReference>
<comment type="caution">
    <text evidence="1">The sequence shown here is derived from an EMBL/GenBank/DDBJ whole genome shotgun (WGS) entry which is preliminary data.</text>
</comment>
<dbReference type="RefSeq" id="WP_271299038.1">
    <property type="nucleotide sequence ID" value="NZ_JBBBDM010000018.1"/>
</dbReference>
<reference evidence="1 2" key="1">
    <citation type="journal article" date="2013" name="Int. J. Syst. Evol. Microbiol.">
        <title>Sphingomonas kyungheensis sp. nov., a bacterium with ginsenoside-converting activity isolated from soil of a ginseng field.</title>
        <authorList>
            <person name="Son H.M."/>
            <person name="Yang J.E."/>
            <person name="Park Y."/>
            <person name="Han C.K."/>
            <person name="Kim S.G."/>
            <person name="Kook M."/>
            <person name="Yi T.H."/>
        </authorList>
    </citation>
    <scope>NUCLEOTIDE SEQUENCE [LARGE SCALE GENOMIC DNA]</scope>
    <source>
        <strain evidence="1 2">LMG 26582</strain>
    </source>
</reference>
<protein>
    <submittedName>
        <fullName evidence="1">Uncharacterized protein</fullName>
    </submittedName>
</protein>
<keyword evidence="2" id="KW-1185">Reference proteome</keyword>
<gene>
    <name evidence="1" type="ORF">V8201_18030</name>
</gene>
<evidence type="ECO:0000313" key="2">
    <source>
        <dbReference type="Proteomes" id="UP001367771"/>
    </source>
</evidence>
<evidence type="ECO:0000313" key="1">
    <source>
        <dbReference type="EMBL" id="MEI5688994.1"/>
    </source>
</evidence>